<dbReference type="Gene3D" id="3.10.110.10">
    <property type="entry name" value="Ubiquitin Conjugating Enzyme"/>
    <property type="match status" value="1"/>
</dbReference>
<feature type="region of interest" description="Disordered" evidence="2">
    <location>
        <begin position="70"/>
        <end position="95"/>
    </location>
</feature>
<evidence type="ECO:0000259" key="3">
    <source>
        <dbReference type="PROSITE" id="PS50908"/>
    </source>
</evidence>
<dbReference type="InterPro" id="IPR006575">
    <property type="entry name" value="RWD_dom"/>
</dbReference>
<dbReference type="InterPro" id="IPR040213">
    <property type="entry name" value="GIR2-like"/>
</dbReference>
<keyword evidence="1" id="KW-0175">Coiled coil</keyword>
<name>A0A9P8TNS2_WICPI</name>
<evidence type="ECO:0000313" key="4">
    <source>
        <dbReference type="EMBL" id="KAH3685475.1"/>
    </source>
</evidence>
<evidence type="ECO:0000256" key="1">
    <source>
        <dbReference type="SAM" id="Coils"/>
    </source>
</evidence>
<gene>
    <name evidence="4" type="ORF">WICPIJ_003552</name>
</gene>
<dbReference type="InterPro" id="IPR016135">
    <property type="entry name" value="UBQ-conjugating_enzyme/RWD"/>
</dbReference>
<dbReference type="Proteomes" id="UP000774326">
    <property type="component" value="Unassembled WGS sequence"/>
</dbReference>
<accession>A0A9P8TNS2</accession>
<comment type="caution">
    <text evidence="4">The sequence shown here is derived from an EMBL/GenBank/DDBJ whole genome shotgun (WGS) entry which is preliminary data.</text>
</comment>
<evidence type="ECO:0000256" key="2">
    <source>
        <dbReference type="SAM" id="MobiDB-lite"/>
    </source>
</evidence>
<dbReference type="PANTHER" id="PTHR12292">
    <property type="entry name" value="RWD DOMAIN-CONTAINING PROTEIN"/>
    <property type="match status" value="1"/>
</dbReference>
<reference evidence="4" key="1">
    <citation type="journal article" date="2021" name="Open Biol.">
        <title>Shared evolutionary footprints suggest mitochondrial oxidative damage underlies multiple complex I losses in fungi.</title>
        <authorList>
            <person name="Schikora-Tamarit M.A."/>
            <person name="Marcet-Houben M."/>
            <person name="Nosek J."/>
            <person name="Gabaldon T."/>
        </authorList>
    </citation>
    <scope>NUCLEOTIDE SEQUENCE</scope>
    <source>
        <strain evidence="4">CBS2887</strain>
    </source>
</reference>
<reference evidence="4" key="2">
    <citation type="submission" date="2021-01" db="EMBL/GenBank/DDBJ databases">
        <authorList>
            <person name="Schikora-Tamarit M.A."/>
        </authorList>
    </citation>
    <scope>NUCLEOTIDE SEQUENCE</scope>
    <source>
        <strain evidence="4">CBS2887</strain>
    </source>
</reference>
<proteinExistence type="predicted"/>
<feature type="coiled-coil region" evidence="1">
    <location>
        <begin position="98"/>
        <end position="171"/>
    </location>
</feature>
<dbReference type="EMBL" id="JAEUBG010001984">
    <property type="protein sequence ID" value="KAH3685475.1"/>
    <property type="molecule type" value="Genomic_DNA"/>
</dbReference>
<evidence type="ECO:0000313" key="5">
    <source>
        <dbReference type="Proteomes" id="UP000774326"/>
    </source>
</evidence>
<feature type="compositionally biased region" description="Acidic residues" evidence="2">
    <location>
        <begin position="70"/>
        <end position="92"/>
    </location>
</feature>
<sequence length="244" mass="28193">MDYKEEQAQEIEILESIYPDELTIHSETQFSMLLKLDTESERKHSLILNITYPEQYPEEVPEISIDLNEVEEVEGDSESEEEQDEFADDEDANGGTKLVRLSEQVDFYDEDVDQLTQRLIEEANENIGMPSVFTLASTLKDAAEEIFQSKLDELNAEYEKELLEREREAQKKFIGTAVTKESFEAWRLRFREEMGINERIRERNLKLHNGKLSGKEIYEQGLAGDMDGDDDGIDLKKGLEKLAL</sequence>
<dbReference type="AlphaFoldDB" id="A0A9P8TNS2"/>
<dbReference type="SUPFAM" id="SSF54495">
    <property type="entry name" value="UBC-like"/>
    <property type="match status" value="1"/>
</dbReference>
<protein>
    <recommendedName>
        <fullName evidence="3">RWD domain-containing protein</fullName>
    </recommendedName>
</protein>
<keyword evidence="5" id="KW-1185">Reference proteome</keyword>
<dbReference type="SMART" id="SM00591">
    <property type="entry name" value="RWD"/>
    <property type="match status" value="1"/>
</dbReference>
<dbReference type="Pfam" id="PF05773">
    <property type="entry name" value="RWD"/>
    <property type="match status" value="1"/>
</dbReference>
<organism evidence="4 5">
    <name type="scientific">Wickerhamomyces pijperi</name>
    <name type="common">Yeast</name>
    <name type="synonym">Pichia pijperi</name>
    <dbReference type="NCBI Taxonomy" id="599730"/>
    <lineage>
        <taxon>Eukaryota</taxon>
        <taxon>Fungi</taxon>
        <taxon>Dikarya</taxon>
        <taxon>Ascomycota</taxon>
        <taxon>Saccharomycotina</taxon>
        <taxon>Saccharomycetes</taxon>
        <taxon>Phaffomycetales</taxon>
        <taxon>Wickerhamomycetaceae</taxon>
        <taxon>Wickerhamomyces</taxon>
    </lineage>
</organism>
<feature type="domain" description="RWD" evidence="3">
    <location>
        <begin position="9"/>
        <end position="146"/>
    </location>
</feature>
<dbReference type="PROSITE" id="PS50908">
    <property type="entry name" value="RWD"/>
    <property type="match status" value="1"/>
</dbReference>
<dbReference type="OrthoDB" id="277175at2759"/>